<dbReference type="Gene3D" id="3.90.640.10">
    <property type="entry name" value="Actin, Chain A, domain 4"/>
    <property type="match status" value="1"/>
</dbReference>
<evidence type="ECO:0000313" key="3">
    <source>
        <dbReference type="EMBL" id="KAJ6250563.1"/>
    </source>
</evidence>
<keyword evidence="2" id="KW-0067">ATP-binding</keyword>
<sequence>MSYNFIIAIDLGTNRSGFAYGIMQDERNRVFGESRWGDLKTSSAILLTKNQAGDYYDDSELIEVVSFGDEALDDYSSLLEEGDEEELSLYELFQDYKTAFYTGNSFIKSHSGRVFKLTDVVSWTLRWLKQLAMEHLNSIVRKNVTNEEIKWVIPVPAIWSQETKLIMVTCAYRAEMIDDIESKQLVILNDTEAAALYGFVDPDPIIPKKNFKNGKIIILDCGYEKIDLSVVEISRKYEKKGNIKVLMTGDGERLGSHLIDNEFKKFLKAFTQNENVESCPEYLFVFQQWIKEKHLINFAYKEDPLKVKFVIPESLSSKNKTVKQLIKIWNKNKMPTELDYLHPGTTDKGIILLKKGFLLSFTEKCVEKVTNYLQLLFRKKKKNFKGVNTMFLVGNYAKSPILQKNIIDKFTSNKSKYNLKILVSQNPGKAILQGAVKFGKNPTSIVSRAYGFNLGLHLYPAFNPNIHKESKKVEINGKYFCKDVFKPLVKKDVPINVDWVKPQTFSALNRDLTIEIYTSPKDLEEGEVYYIDDPDFSIFGSTIITNIQKDNEKPVQITLEFRFGGSMIKITAVNKKTGEKFPAIIRYGEKEN</sequence>
<dbReference type="SUPFAM" id="SSF53067">
    <property type="entry name" value="Actin-like ATPase domain"/>
    <property type="match status" value="2"/>
</dbReference>
<evidence type="ECO:0000256" key="1">
    <source>
        <dbReference type="ARBA" id="ARBA00022741"/>
    </source>
</evidence>
<dbReference type="Gene3D" id="3.30.420.40">
    <property type="match status" value="2"/>
</dbReference>
<dbReference type="PANTHER" id="PTHR14187:SF5">
    <property type="entry name" value="HEAT SHOCK 70 KDA PROTEIN 12A"/>
    <property type="match status" value="1"/>
</dbReference>
<dbReference type="Proteomes" id="UP001150062">
    <property type="component" value="Unassembled WGS sequence"/>
</dbReference>
<evidence type="ECO:0000256" key="2">
    <source>
        <dbReference type="ARBA" id="ARBA00022840"/>
    </source>
</evidence>
<gene>
    <name evidence="3" type="ORF">M0813_15371</name>
</gene>
<name>A0ABQ8Z0Z7_9EUKA</name>
<reference evidence="3" key="1">
    <citation type="submission" date="2022-08" db="EMBL/GenBank/DDBJ databases">
        <title>Novel sulfate-reducing endosymbionts in the free-living metamonad Anaeramoeba.</title>
        <authorList>
            <person name="Jerlstrom-Hultqvist J."/>
            <person name="Cepicka I."/>
            <person name="Gallot-Lavallee L."/>
            <person name="Salas-Leiva D."/>
            <person name="Curtis B.A."/>
            <person name="Zahonova K."/>
            <person name="Pipaliya S."/>
            <person name="Dacks J."/>
            <person name="Roger A.J."/>
        </authorList>
    </citation>
    <scope>NUCLEOTIDE SEQUENCE</scope>
    <source>
        <strain evidence="3">Schooner1</strain>
    </source>
</reference>
<protein>
    <submittedName>
        <fullName evidence="3">Hsp70 family protein</fullName>
    </submittedName>
</protein>
<proteinExistence type="predicted"/>
<dbReference type="Pfam" id="PF00012">
    <property type="entry name" value="HSP70"/>
    <property type="match status" value="1"/>
</dbReference>
<dbReference type="PANTHER" id="PTHR14187">
    <property type="entry name" value="ALPHA KINASE/ELONGATION FACTOR 2 KINASE"/>
    <property type="match status" value="1"/>
</dbReference>
<keyword evidence="4" id="KW-1185">Reference proteome</keyword>
<dbReference type="EMBL" id="JAOAOG010000073">
    <property type="protein sequence ID" value="KAJ6250563.1"/>
    <property type="molecule type" value="Genomic_DNA"/>
</dbReference>
<dbReference type="InterPro" id="IPR043129">
    <property type="entry name" value="ATPase_NBD"/>
</dbReference>
<organism evidence="3 4">
    <name type="scientific">Anaeramoeba flamelloides</name>
    <dbReference type="NCBI Taxonomy" id="1746091"/>
    <lineage>
        <taxon>Eukaryota</taxon>
        <taxon>Metamonada</taxon>
        <taxon>Anaeramoebidae</taxon>
        <taxon>Anaeramoeba</taxon>
    </lineage>
</organism>
<evidence type="ECO:0000313" key="4">
    <source>
        <dbReference type="Proteomes" id="UP001150062"/>
    </source>
</evidence>
<comment type="caution">
    <text evidence="3">The sequence shown here is derived from an EMBL/GenBank/DDBJ whole genome shotgun (WGS) entry which is preliminary data.</text>
</comment>
<dbReference type="InterPro" id="IPR013126">
    <property type="entry name" value="Hsp_70_fam"/>
</dbReference>
<accession>A0ABQ8Z0Z7</accession>
<keyword evidence="1" id="KW-0547">Nucleotide-binding</keyword>